<organism evidence="1">
    <name type="scientific">uncultured Leptolyngbya sp</name>
    <dbReference type="NCBI Taxonomy" id="332963"/>
    <lineage>
        <taxon>Bacteria</taxon>
        <taxon>Bacillati</taxon>
        <taxon>Cyanobacteriota</taxon>
        <taxon>Cyanophyceae</taxon>
        <taxon>Leptolyngbyales</taxon>
        <taxon>Leptolyngbyaceae</taxon>
        <taxon>Leptolyngbya group</taxon>
        <taxon>Leptolyngbya</taxon>
        <taxon>environmental samples</taxon>
    </lineage>
</organism>
<sequence length="108" mass="12093">MGGSLKRLKQAEVLLWQGKAEAAIAMFADCRRKQARNFCAYLTKHRARIINYSYYQAEQLCSIGSGAVESGVKQIDRRLKISGAQWHSASVNQMLQLRCGYLNGLLAI</sequence>
<dbReference type="EMBL" id="CADCTY010001529">
    <property type="protein sequence ID" value="CAA9374620.1"/>
    <property type="molecule type" value="Genomic_DNA"/>
</dbReference>
<name>A0A6J4N2G9_9CYAN</name>
<accession>A0A6J4N2G9</accession>
<protein>
    <submittedName>
        <fullName evidence="1">Gll3521 protein</fullName>
    </submittedName>
</protein>
<gene>
    <name evidence="1" type="ORF">AVDCRST_MAG94-4436</name>
</gene>
<evidence type="ECO:0000313" key="1">
    <source>
        <dbReference type="EMBL" id="CAA9374620.1"/>
    </source>
</evidence>
<proteinExistence type="predicted"/>
<dbReference type="AlphaFoldDB" id="A0A6J4N2G9"/>
<reference evidence="1" key="1">
    <citation type="submission" date="2020-02" db="EMBL/GenBank/DDBJ databases">
        <authorList>
            <person name="Meier V. D."/>
        </authorList>
    </citation>
    <scope>NUCLEOTIDE SEQUENCE</scope>
    <source>
        <strain evidence="1">AVDCRST_MAG94</strain>
    </source>
</reference>